<dbReference type="Proteomes" id="UP000284219">
    <property type="component" value="Unassembled WGS sequence"/>
</dbReference>
<dbReference type="EMBL" id="MCHY01000008">
    <property type="protein sequence ID" value="RKD24061.1"/>
    <property type="molecule type" value="Genomic_DNA"/>
</dbReference>
<dbReference type="Gene3D" id="1.20.5.850">
    <property type="entry name" value="Rbstp2229 protein"/>
    <property type="match status" value="1"/>
</dbReference>
<gene>
    <name evidence="1" type="ORF">BEP19_06535</name>
</gene>
<sequence>MSKSAYIKLVEASTVQEITLDDVKSKLDHYIEMTKKTGQQLAWSYGDVSFPYTLIEKEEGKGRWFYLKGNDPKLYKYIMFGVGTEEIETDGETKQQHYIQIALPDDSTHGDVGKANEFCKFLAKEFKGELHLFNQRIMYFYPRK</sequence>
<proteinExistence type="predicted"/>
<organism evidence="1 2">
    <name type="scientific">Ammoniphilus oxalaticus</name>
    <dbReference type="NCBI Taxonomy" id="66863"/>
    <lineage>
        <taxon>Bacteria</taxon>
        <taxon>Bacillati</taxon>
        <taxon>Bacillota</taxon>
        <taxon>Bacilli</taxon>
        <taxon>Bacillales</taxon>
        <taxon>Paenibacillaceae</taxon>
        <taxon>Aneurinibacillus group</taxon>
        <taxon>Ammoniphilus</taxon>
    </lineage>
</organism>
<dbReference type="OrthoDB" id="2966171at2"/>
<accession>A0A419SJ60</accession>
<dbReference type="InterPro" id="IPR036294">
    <property type="entry name" value="Rbstp2229-like_sf"/>
</dbReference>
<reference evidence="1 2" key="1">
    <citation type="submission" date="2016-08" db="EMBL/GenBank/DDBJ databases">
        <title>Novel Firmicute Genomes.</title>
        <authorList>
            <person name="Poppleton D.I."/>
            <person name="Gribaldo S."/>
        </authorList>
    </citation>
    <scope>NUCLEOTIDE SEQUENCE [LARGE SCALE GENOMIC DNA]</scope>
    <source>
        <strain evidence="1 2">RAOx-1</strain>
    </source>
</reference>
<dbReference type="Gene3D" id="3.30.310.120">
    <property type="entry name" value="Rbstp2229 like protein"/>
    <property type="match status" value="1"/>
</dbReference>
<evidence type="ECO:0000313" key="2">
    <source>
        <dbReference type="Proteomes" id="UP000284219"/>
    </source>
</evidence>
<dbReference type="AlphaFoldDB" id="A0A419SJ60"/>
<evidence type="ECO:0008006" key="3">
    <source>
        <dbReference type="Google" id="ProtNLM"/>
    </source>
</evidence>
<dbReference type="Pfam" id="PF08968">
    <property type="entry name" value="DUF1885"/>
    <property type="match status" value="1"/>
</dbReference>
<evidence type="ECO:0000313" key="1">
    <source>
        <dbReference type="EMBL" id="RKD24061.1"/>
    </source>
</evidence>
<keyword evidence="2" id="KW-1185">Reference proteome</keyword>
<protein>
    <recommendedName>
        <fullName evidence="3">DUF1885 domain-containing protein</fullName>
    </recommendedName>
</protein>
<dbReference type="InterPro" id="IPR015062">
    <property type="entry name" value="DUF1885"/>
</dbReference>
<dbReference type="SUPFAM" id="SSF111171">
    <property type="entry name" value="Rbstp2229 protein"/>
    <property type="match status" value="1"/>
</dbReference>
<name>A0A419SJ60_9BACL</name>
<comment type="caution">
    <text evidence="1">The sequence shown here is derived from an EMBL/GenBank/DDBJ whole genome shotgun (WGS) entry which is preliminary data.</text>
</comment>